<evidence type="ECO:0000313" key="2">
    <source>
        <dbReference type="EMBL" id="CAJ1399987.1"/>
    </source>
</evidence>
<accession>A0AA36J6H6</accession>
<evidence type="ECO:0000313" key="3">
    <source>
        <dbReference type="Proteomes" id="UP001178507"/>
    </source>
</evidence>
<sequence>MRSLWNGSDICSFNSRVHNSQRLNTFHTPSRLRPGNKDSAPKAQGKRRARSAGAVSRTQELHGSPKRREQHMAMMQELLEKMRDLTSKMTETEEEPSWRPREPPAEPQARLRISEPADVRPRVYEPVAEVPRLRISEPADVRPVYEPVAEVPRRGSEPVARAFQPEPRARAEPYEKWRSHVLDNLTIPARIARQLAEKLRHRVTLLGEHIEDLGSFLEVADGHEPIRGSLHFSPGRLDRFELQAAFQRLDIFATPRDVDQLLSSPAALHELEEVLQQALDGRRRRLYKATPQGPSLSPPLIAALGSKVAPPFAPRIG</sequence>
<name>A0AA36J6H6_9DINO</name>
<evidence type="ECO:0000256" key="1">
    <source>
        <dbReference type="SAM" id="MobiDB-lite"/>
    </source>
</evidence>
<organism evidence="2 3">
    <name type="scientific">Effrenium voratum</name>
    <dbReference type="NCBI Taxonomy" id="2562239"/>
    <lineage>
        <taxon>Eukaryota</taxon>
        <taxon>Sar</taxon>
        <taxon>Alveolata</taxon>
        <taxon>Dinophyceae</taxon>
        <taxon>Suessiales</taxon>
        <taxon>Symbiodiniaceae</taxon>
        <taxon>Effrenium</taxon>
    </lineage>
</organism>
<reference evidence="2" key="1">
    <citation type="submission" date="2023-08" db="EMBL/GenBank/DDBJ databases">
        <authorList>
            <person name="Chen Y."/>
            <person name="Shah S."/>
            <person name="Dougan E. K."/>
            <person name="Thang M."/>
            <person name="Chan C."/>
        </authorList>
    </citation>
    <scope>NUCLEOTIDE SEQUENCE</scope>
</reference>
<feature type="region of interest" description="Disordered" evidence="1">
    <location>
        <begin position="87"/>
        <end position="108"/>
    </location>
</feature>
<dbReference type="EMBL" id="CAUJNA010003354">
    <property type="protein sequence ID" value="CAJ1399987.1"/>
    <property type="molecule type" value="Genomic_DNA"/>
</dbReference>
<feature type="region of interest" description="Disordered" evidence="1">
    <location>
        <begin position="23"/>
        <end position="69"/>
    </location>
</feature>
<keyword evidence="3" id="KW-1185">Reference proteome</keyword>
<protein>
    <submittedName>
        <fullName evidence="2">Uncharacterized protein</fullName>
    </submittedName>
</protein>
<proteinExistence type="predicted"/>
<dbReference type="AlphaFoldDB" id="A0AA36J6H6"/>
<comment type="caution">
    <text evidence="2">The sequence shown here is derived from an EMBL/GenBank/DDBJ whole genome shotgun (WGS) entry which is preliminary data.</text>
</comment>
<dbReference type="Proteomes" id="UP001178507">
    <property type="component" value="Unassembled WGS sequence"/>
</dbReference>
<gene>
    <name evidence="2" type="ORF">EVOR1521_LOCUS23427</name>
</gene>